<reference evidence="2" key="1">
    <citation type="submission" date="2022-07" db="EMBL/GenBank/DDBJ databases">
        <title>Phylogenomic reconstructions and comparative analyses of Kickxellomycotina fungi.</title>
        <authorList>
            <person name="Reynolds N.K."/>
            <person name="Stajich J.E."/>
            <person name="Barry K."/>
            <person name="Grigoriev I.V."/>
            <person name="Crous P."/>
            <person name="Smith M.E."/>
        </authorList>
    </citation>
    <scope>NUCLEOTIDE SEQUENCE</scope>
    <source>
        <strain evidence="2">BCRC 34381</strain>
    </source>
</reference>
<feature type="non-terminal residue" evidence="2">
    <location>
        <position position="71"/>
    </location>
</feature>
<dbReference type="AlphaFoldDB" id="A0A9W7Y8U7"/>
<evidence type="ECO:0000313" key="3">
    <source>
        <dbReference type="Proteomes" id="UP001143981"/>
    </source>
</evidence>
<evidence type="ECO:0000256" key="1">
    <source>
        <dbReference type="SAM" id="MobiDB-lite"/>
    </source>
</evidence>
<feature type="region of interest" description="Disordered" evidence="1">
    <location>
        <begin position="36"/>
        <end position="71"/>
    </location>
</feature>
<dbReference type="EMBL" id="JANBOI010001803">
    <property type="protein sequence ID" value="KAJ1726061.1"/>
    <property type="molecule type" value="Genomic_DNA"/>
</dbReference>
<comment type="caution">
    <text evidence="2">The sequence shown here is derived from an EMBL/GenBank/DDBJ whole genome shotgun (WGS) entry which is preliminary data.</text>
</comment>
<gene>
    <name evidence="2" type="ORF">LPJ61_005447</name>
</gene>
<protein>
    <submittedName>
        <fullName evidence="2">Uncharacterized protein</fullName>
    </submittedName>
</protein>
<keyword evidence="3" id="KW-1185">Reference proteome</keyword>
<feature type="non-terminal residue" evidence="2">
    <location>
        <position position="1"/>
    </location>
</feature>
<sequence length="71" mass="7507">GPVRACGTTNSRPCTTSSSLWTACAIRARAPSVFCASSPRSPGSGWCSQRSPPSVSAHAQPTRRLNHPRRS</sequence>
<evidence type="ECO:0000313" key="2">
    <source>
        <dbReference type="EMBL" id="KAJ1726061.1"/>
    </source>
</evidence>
<proteinExistence type="predicted"/>
<organism evidence="2 3">
    <name type="scientific">Coemansia biformis</name>
    <dbReference type="NCBI Taxonomy" id="1286918"/>
    <lineage>
        <taxon>Eukaryota</taxon>
        <taxon>Fungi</taxon>
        <taxon>Fungi incertae sedis</taxon>
        <taxon>Zoopagomycota</taxon>
        <taxon>Kickxellomycotina</taxon>
        <taxon>Kickxellomycetes</taxon>
        <taxon>Kickxellales</taxon>
        <taxon>Kickxellaceae</taxon>
        <taxon>Coemansia</taxon>
    </lineage>
</organism>
<accession>A0A9W7Y8U7</accession>
<dbReference type="Proteomes" id="UP001143981">
    <property type="component" value="Unassembled WGS sequence"/>
</dbReference>
<feature type="compositionally biased region" description="Polar residues" evidence="1">
    <location>
        <begin position="38"/>
        <end position="59"/>
    </location>
</feature>
<name>A0A9W7Y8U7_9FUNG</name>